<comment type="function">
    <text evidence="5">Adds a myristoyl group to the N-terminal glycine residue of certain cellular proteins.</text>
</comment>
<feature type="region of interest" description="Disordered" evidence="7">
    <location>
        <begin position="1"/>
        <end position="111"/>
    </location>
</feature>
<feature type="compositionally biased region" description="Polar residues" evidence="7">
    <location>
        <begin position="59"/>
        <end position="73"/>
    </location>
</feature>
<feature type="compositionally biased region" description="Basic and acidic residues" evidence="7">
    <location>
        <begin position="93"/>
        <end position="103"/>
    </location>
</feature>
<dbReference type="GO" id="GO:0004379">
    <property type="term" value="F:glycylpeptide N-tetradecanoyltransferase activity"/>
    <property type="evidence" value="ECO:0007669"/>
    <property type="project" value="UniProtKB-EC"/>
</dbReference>
<reference evidence="10" key="1">
    <citation type="submission" date="2022-11" db="UniProtKB">
        <authorList>
            <consortium name="EnsemblMetazoa"/>
        </authorList>
    </citation>
    <scope>IDENTIFICATION</scope>
</reference>
<feature type="domain" description="Glycylpeptide N-tetradecanoyltransferase C-terminal" evidence="9">
    <location>
        <begin position="343"/>
        <end position="522"/>
    </location>
</feature>
<dbReference type="InterPro" id="IPR022676">
    <property type="entry name" value="NMT_N"/>
</dbReference>
<keyword evidence="11" id="KW-1185">Reference proteome</keyword>
<evidence type="ECO:0000313" key="11">
    <source>
        <dbReference type="Proteomes" id="UP000887568"/>
    </source>
</evidence>
<dbReference type="PIRSF" id="PIRSF015892">
    <property type="entry name" value="N-myristl_transf"/>
    <property type="match status" value="1"/>
</dbReference>
<dbReference type="InterPro" id="IPR022678">
    <property type="entry name" value="NMT_CS"/>
</dbReference>
<dbReference type="PANTHER" id="PTHR11377:SF5">
    <property type="entry name" value="GLYCYLPEPTIDE N-TETRADECANOYLTRANSFERASE"/>
    <property type="match status" value="1"/>
</dbReference>
<accession>A0A914BJY7</accession>
<protein>
    <recommendedName>
        <fullName evidence="2 5">Glycylpeptide N-tetradecanoyltransferase</fullName>
        <ecNumber evidence="2 5">2.3.1.97</ecNumber>
    </recommendedName>
</protein>
<dbReference type="EnsemblMetazoa" id="XM_038220675.1">
    <property type="protein sequence ID" value="XP_038076603.1"/>
    <property type="gene ID" value="LOC119744632"/>
</dbReference>
<dbReference type="PANTHER" id="PTHR11377">
    <property type="entry name" value="N-MYRISTOYL TRANSFERASE"/>
    <property type="match status" value="1"/>
</dbReference>
<evidence type="ECO:0000256" key="2">
    <source>
        <dbReference type="ARBA" id="ARBA00012923"/>
    </source>
</evidence>
<feature type="compositionally biased region" description="Basic residues" evidence="7">
    <location>
        <begin position="82"/>
        <end position="92"/>
    </location>
</feature>
<proteinExistence type="inferred from homology"/>
<dbReference type="OrthoDB" id="60315at2759"/>
<evidence type="ECO:0000256" key="7">
    <source>
        <dbReference type="SAM" id="MobiDB-lite"/>
    </source>
</evidence>
<dbReference type="AlphaFoldDB" id="A0A914BJY7"/>
<dbReference type="RefSeq" id="XP_038076603.1">
    <property type="nucleotide sequence ID" value="XM_038220675.1"/>
</dbReference>
<evidence type="ECO:0000259" key="9">
    <source>
        <dbReference type="Pfam" id="PF02799"/>
    </source>
</evidence>
<evidence type="ECO:0000256" key="3">
    <source>
        <dbReference type="ARBA" id="ARBA00022679"/>
    </source>
</evidence>
<evidence type="ECO:0000256" key="5">
    <source>
        <dbReference type="RuleBase" id="RU000586"/>
    </source>
</evidence>
<dbReference type="CDD" id="cd04301">
    <property type="entry name" value="NAT_SF"/>
    <property type="match status" value="1"/>
</dbReference>
<keyword evidence="3 5" id="KW-0808">Transferase</keyword>
<evidence type="ECO:0000313" key="10">
    <source>
        <dbReference type="EnsemblMetazoa" id="XP_038076603.1"/>
    </source>
</evidence>
<dbReference type="GO" id="GO:0005737">
    <property type="term" value="C:cytoplasm"/>
    <property type="evidence" value="ECO:0007669"/>
    <property type="project" value="TreeGrafter"/>
</dbReference>
<dbReference type="Gene3D" id="3.40.630.170">
    <property type="match status" value="1"/>
</dbReference>
<comment type="catalytic activity">
    <reaction evidence="5">
        <text>N-terminal glycyl-[protein] + tetradecanoyl-CoA = N-tetradecanoylglycyl-[protein] + CoA + H(+)</text>
        <dbReference type="Rhea" id="RHEA:15521"/>
        <dbReference type="Rhea" id="RHEA-COMP:12666"/>
        <dbReference type="Rhea" id="RHEA-COMP:12667"/>
        <dbReference type="ChEBI" id="CHEBI:15378"/>
        <dbReference type="ChEBI" id="CHEBI:57287"/>
        <dbReference type="ChEBI" id="CHEBI:57385"/>
        <dbReference type="ChEBI" id="CHEBI:64723"/>
        <dbReference type="ChEBI" id="CHEBI:133050"/>
        <dbReference type="EC" id="2.3.1.97"/>
    </reaction>
</comment>
<evidence type="ECO:0000259" key="8">
    <source>
        <dbReference type="Pfam" id="PF01233"/>
    </source>
</evidence>
<dbReference type="Pfam" id="PF01233">
    <property type="entry name" value="NMT"/>
    <property type="match status" value="1"/>
</dbReference>
<feature type="domain" description="Glycylpeptide N-tetradecanoyltransferase N-terminal" evidence="8">
    <location>
        <begin position="176"/>
        <end position="329"/>
    </location>
</feature>
<dbReference type="PROSITE" id="PS00975">
    <property type="entry name" value="NMT_1"/>
    <property type="match status" value="1"/>
</dbReference>
<evidence type="ECO:0000256" key="6">
    <source>
        <dbReference type="RuleBase" id="RU004178"/>
    </source>
</evidence>
<dbReference type="PROSITE" id="PS00976">
    <property type="entry name" value="NMT_2"/>
    <property type="match status" value="1"/>
</dbReference>
<dbReference type="InterPro" id="IPR016181">
    <property type="entry name" value="Acyl_CoA_acyltransferase"/>
</dbReference>
<dbReference type="InterPro" id="IPR000903">
    <property type="entry name" value="NMT"/>
</dbReference>
<comment type="similarity">
    <text evidence="1 6">Belongs to the NMT family.</text>
</comment>
<name>A0A914BJY7_PATMI</name>
<evidence type="ECO:0000256" key="1">
    <source>
        <dbReference type="ARBA" id="ARBA00009469"/>
    </source>
</evidence>
<dbReference type="InterPro" id="IPR022677">
    <property type="entry name" value="NMT_C"/>
</dbReference>
<dbReference type="Proteomes" id="UP000887568">
    <property type="component" value="Unplaced"/>
</dbReference>
<organism evidence="10 11">
    <name type="scientific">Patiria miniata</name>
    <name type="common">Bat star</name>
    <name type="synonym">Asterina miniata</name>
    <dbReference type="NCBI Taxonomy" id="46514"/>
    <lineage>
        <taxon>Eukaryota</taxon>
        <taxon>Metazoa</taxon>
        <taxon>Echinodermata</taxon>
        <taxon>Eleutherozoa</taxon>
        <taxon>Asterozoa</taxon>
        <taxon>Asteroidea</taxon>
        <taxon>Valvatacea</taxon>
        <taxon>Valvatida</taxon>
        <taxon>Asterinidae</taxon>
        <taxon>Patiria</taxon>
    </lineage>
</organism>
<dbReference type="EC" id="2.3.1.97" evidence="2 5"/>
<keyword evidence="4 5" id="KW-0012">Acyltransferase</keyword>
<dbReference type="SUPFAM" id="SSF55729">
    <property type="entry name" value="Acyl-CoA N-acyltransferases (Nat)"/>
    <property type="match status" value="2"/>
</dbReference>
<dbReference type="Pfam" id="PF02799">
    <property type="entry name" value="NMT_C"/>
    <property type="match status" value="1"/>
</dbReference>
<dbReference type="OMA" id="GWKRDWH"/>
<dbReference type="FunFam" id="3.40.630.170:FF:000001">
    <property type="entry name" value="Glycylpeptide N-tetradecanoyltransferase"/>
    <property type="match status" value="1"/>
</dbReference>
<evidence type="ECO:0000256" key="4">
    <source>
        <dbReference type="ARBA" id="ARBA00023315"/>
    </source>
</evidence>
<dbReference type="GeneID" id="119744632"/>
<sequence>MAEEDSEIFGYLQSSGPQEQAVDGTKGGDAAQKKDLSNHAIKANSTAVAVTANGDENDGASTSGTKAQPQRNAAGSGAVPKDKKKKKKKKKDKGGEEENKDKGSAVATNASELKNAQLSMAKLRDFQRAMEMFVHQGPAKNMEDAKKKVYNFWDTQPVPKIGEDIEPTVNEAVEPNKEDIRSEPFSLPSQFVWDTLDIHDSDILQELYTLLNENYVEDDDNMFRFDYSAEFLIWALTPPGWLKDWHCGVRVATNNKLVGFISGVPANIQIFDKEQRMVEINFLCVHKKLRSKRVAPVLIREITRRVHQQGIFQAVYTAGVVLPKPVATCRYWHRSLNPKKLIDVKFSHIGRNMTLQRTIKLYKLPDKPKLDMRPMVPEDVPDCCKLFRSYMMKFSMAPIFNEEEFTHWFTPKEGIISTYVLEMDGKLTDFISYYTLPSSIMHHPIHKKLKAAYAFYSVATKTNIVDLMHTALTLAKQDGFDVFNALDLMENKAFLEKLKFGIGDGNLQYYLYNWRCKSMEPHQIGLVLQ</sequence>